<reference evidence="2 3" key="1">
    <citation type="submission" date="2015-06" db="EMBL/GenBank/DDBJ databases">
        <title>Cloning and characterization of the uncialamcin biosynthetic gene cluster.</title>
        <authorList>
            <person name="Yan X."/>
            <person name="Huang T."/>
            <person name="Ge H."/>
            <person name="Shen B."/>
        </authorList>
    </citation>
    <scope>NUCLEOTIDE SEQUENCE [LARGE SCALE GENOMIC DNA]</scope>
    <source>
        <strain evidence="2 3">DCA2648</strain>
    </source>
</reference>
<dbReference type="STRING" id="1048205.AB852_27655"/>
<dbReference type="Pfam" id="PF08241">
    <property type="entry name" value="Methyltransf_11"/>
    <property type="match status" value="1"/>
</dbReference>
<comment type="caution">
    <text evidence="2">The sequence shown here is derived from an EMBL/GenBank/DDBJ whole genome shotgun (WGS) entry which is preliminary data.</text>
</comment>
<dbReference type="CDD" id="cd02440">
    <property type="entry name" value="AdoMet_MTases"/>
    <property type="match status" value="1"/>
</dbReference>
<organism evidence="2 3">
    <name type="scientific">Streptomyces uncialis</name>
    <dbReference type="NCBI Taxonomy" id="1048205"/>
    <lineage>
        <taxon>Bacteria</taxon>
        <taxon>Bacillati</taxon>
        <taxon>Actinomycetota</taxon>
        <taxon>Actinomycetes</taxon>
        <taxon>Kitasatosporales</taxon>
        <taxon>Streptomycetaceae</taxon>
        <taxon>Streptomyces</taxon>
    </lineage>
</organism>
<dbReference type="InterPro" id="IPR029063">
    <property type="entry name" value="SAM-dependent_MTases_sf"/>
</dbReference>
<sequence>MPPSAREWDEWHSEHTPYPVTEEEADGFLELTGMRPGAVVADLGCGTGEWTRALAARGARVTGYDFSPGALRTARRDGSSDRYVHWDIDTGPVPRSLAPGSVDVVTFRDSLHLLQVFRVLGDAARFVRPGGAVHIRENPAAGTTDPRFPGRLTEGRLSGIRTLNRWPHTFSRCAGTTVLVLRRPG</sequence>
<dbReference type="PANTHER" id="PTHR42912">
    <property type="entry name" value="METHYLTRANSFERASE"/>
    <property type="match status" value="1"/>
</dbReference>
<dbReference type="EMBL" id="LFBV01000008">
    <property type="protein sequence ID" value="OKH92006.1"/>
    <property type="molecule type" value="Genomic_DNA"/>
</dbReference>
<dbReference type="RefSeq" id="WP_073792998.1">
    <property type="nucleotide sequence ID" value="NZ_LFBV01000008.1"/>
</dbReference>
<feature type="domain" description="Methyltransferase type 11" evidence="1">
    <location>
        <begin position="42"/>
        <end position="133"/>
    </location>
</feature>
<dbReference type="AlphaFoldDB" id="A0A1Q4V2G0"/>
<dbReference type="InterPro" id="IPR050508">
    <property type="entry name" value="Methyltransf_Superfamily"/>
</dbReference>
<name>A0A1Q4V2G0_9ACTN</name>
<evidence type="ECO:0000313" key="3">
    <source>
        <dbReference type="Proteomes" id="UP000186455"/>
    </source>
</evidence>
<accession>A0A1Q4V2G0</accession>
<dbReference type="Proteomes" id="UP000186455">
    <property type="component" value="Unassembled WGS sequence"/>
</dbReference>
<keyword evidence="3" id="KW-1185">Reference proteome</keyword>
<evidence type="ECO:0000259" key="1">
    <source>
        <dbReference type="Pfam" id="PF08241"/>
    </source>
</evidence>
<protein>
    <recommendedName>
        <fullName evidence="1">Methyltransferase type 11 domain-containing protein</fullName>
    </recommendedName>
</protein>
<proteinExistence type="predicted"/>
<dbReference type="InterPro" id="IPR013216">
    <property type="entry name" value="Methyltransf_11"/>
</dbReference>
<dbReference type="SUPFAM" id="SSF53335">
    <property type="entry name" value="S-adenosyl-L-methionine-dependent methyltransferases"/>
    <property type="match status" value="1"/>
</dbReference>
<dbReference type="GO" id="GO:0008757">
    <property type="term" value="F:S-adenosylmethionine-dependent methyltransferase activity"/>
    <property type="evidence" value="ECO:0007669"/>
    <property type="project" value="InterPro"/>
</dbReference>
<evidence type="ECO:0000313" key="2">
    <source>
        <dbReference type="EMBL" id="OKH92006.1"/>
    </source>
</evidence>
<dbReference type="Gene3D" id="3.40.50.150">
    <property type="entry name" value="Vaccinia Virus protein VP39"/>
    <property type="match status" value="1"/>
</dbReference>
<gene>
    <name evidence="2" type="ORF">AB852_27655</name>
</gene>